<gene>
    <name evidence="2" type="primary">105622253</name>
</gene>
<dbReference type="AlphaFoldDB" id="A0A158NNF6"/>
<dbReference type="EMBL" id="ADTU01021400">
    <property type="status" value="NOT_ANNOTATED_CDS"/>
    <property type="molecule type" value="Genomic_DNA"/>
</dbReference>
<dbReference type="EMBL" id="ADTU01021398">
    <property type="status" value="NOT_ANNOTATED_CDS"/>
    <property type="molecule type" value="Genomic_DNA"/>
</dbReference>
<evidence type="ECO:0000313" key="3">
    <source>
        <dbReference type="Proteomes" id="UP000005205"/>
    </source>
</evidence>
<dbReference type="Proteomes" id="UP000005205">
    <property type="component" value="Unassembled WGS sequence"/>
</dbReference>
<dbReference type="EMBL" id="ADTU01021399">
    <property type="status" value="NOT_ANNOTATED_CDS"/>
    <property type="molecule type" value="Genomic_DNA"/>
</dbReference>
<protein>
    <submittedName>
        <fullName evidence="2">Uncharacterized protein</fullName>
    </submittedName>
</protein>
<reference evidence="2" key="2">
    <citation type="submission" date="2016-04" db="UniProtKB">
        <authorList>
            <consortium name="EnsemblMetazoa"/>
        </authorList>
    </citation>
    <scope>IDENTIFICATION</scope>
</reference>
<evidence type="ECO:0000256" key="1">
    <source>
        <dbReference type="SAM" id="MobiDB-lite"/>
    </source>
</evidence>
<dbReference type="InParanoid" id="A0A158NNF6"/>
<sequence>MCHKPQIASNNAMTRPGPTARRSFPNRSRNAVKLAASGGNPSSAIAASAHPPVLWSSRRKPGSNLHQEIEAAASDFRSSAERMNLPEFELADENCSSGNLEFNSSYAPVYNLHFPPPKKRLYMEDIYYCANEFIHRTNSAGSNDDFPADDGDDNVVIVESAWYYYNRVQSSVSLCLSTHVLTQRKRKERRKERMSIRRRATVTASCGEIQRPVFS</sequence>
<name>A0A158NNF6_ATTCE</name>
<keyword evidence="3" id="KW-1185">Reference proteome</keyword>
<evidence type="ECO:0000313" key="2">
    <source>
        <dbReference type="EnsemblMetazoa" id="XP_012059064.1"/>
    </source>
</evidence>
<feature type="region of interest" description="Disordered" evidence="1">
    <location>
        <begin position="1"/>
        <end position="26"/>
    </location>
</feature>
<organism evidence="2 3">
    <name type="scientific">Atta cephalotes</name>
    <name type="common">Leafcutter ant</name>
    <dbReference type="NCBI Taxonomy" id="12957"/>
    <lineage>
        <taxon>Eukaryota</taxon>
        <taxon>Metazoa</taxon>
        <taxon>Ecdysozoa</taxon>
        <taxon>Arthropoda</taxon>
        <taxon>Hexapoda</taxon>
        <taxon>Insecta</taxon>
        <taxon>Pterygota</taxon>
        <taxon>Neoptera</taxon>
        <taxon>Endopterygota</taxon>
        <taxon>Hymenoptera</taxon>
        <taxon>Apocrita</taxon>
        <taxon>Aculeata</taxon>
        <taxon>Formicoidea</taxon>
        <taxon>Formicidae</taxon>
        <taxon>Myrmicinae</taxon>
        <taxon>Atta</taxon>
    </lineage>
</organism>
<dbReference type="EnsemblMetazoa" id="XM_012203674.1">
    <property type="protein sequence ID" value="XP_012059064.1"/>
    <property type="gene ID" value="LOC105622253"/>
</dbReference>
<dbReference type="KEGG" id="acep:105622253"/>
<proteinExistence type="predicted"/>
<reference evidence="3" key="1">
    <citation type="journal article" date="2011" name="PLoS Genet.">
        <title>The genome sequence of the leaf-cutter ant Atta cephalotes reveals insights into its obligate symbiotic lifestyle.</title>
        <authorList>
            <person name="Suen G."/>
            <person name="Teiling C."/>
            <person name="Li L."/>
            <person name="Holt C."/>
            <person name="Abouheif E."/>
            <person name="Bornberg-Bauer E."/>
            <person name="Bouffard P."/>
            <person name="Caldera E.J."/>
            <person name="Cash E."/>
            <person name="Cavanaugh A."/>
            <person name="Denas O."/>
            <person name="Elhaik E."/>
            <person name="Fave M.J."/>
            <person name="Gadau J."/>
            <person name="Gibson J.D."/>
            <person name="Graur D."/>
            <person name="Grubbs K.J."/>
            <person name="Hagen D.E."/>
            <person name="Harkins T.T."/>
            <person name="Helmkampf M."/>
            <person name="Hu H."/>
            <person name="Johnson B.R."/>
            <person name="Kim J."/>
            <person name="Marsh S.E."/>
            <person name="Moeller J.A."/>
            <person name="Munoz-Torres M.C."/>
            <person name="Murphy M.C."/>
            <person name="Naughton M.C."/>
            <person name="Nigam S."/>
            <person name="Overson R."/>
            <person name="Rajakumar R."/>
            <person name="Reese J.T."/>
            <person name="Scott J.J."/>
            <person name="Smith C.R."/>
            <person name="Tao S."/>
            <person name="Tsutsui N.D."/>
            <person name="Viljakainen L."/>
            <person name="Wissler L."/>
            <person name="Yandell M.D."/>
            <person name="Zimmer F."/>
            <person name="Taylor J."/>
            <person name="Slater S.C."/>
            <person name="Clifton S.W."/>
            <person name="Warren W.C."/>
            <person name="Elsik C.G."/>
            <person name="Smith C.D."/>
            <person name="Weinstock G.M."/>
            <person name="Gerardo N.M."/>
            <person name="Currie C.R."/>
        </authorList>
    </citation>
    <scope>NUCLEOTIDE SEQUENCE [LARGE SCALE GENOMIC DNA]</scope>
</reference>
<accession>A0A158NNF6</accession>